<organism evidence="1">
    <name type="scientific">mine drainage metagenome</name>
    <dbReference type="NCBI Taxonomy" id="410659"/>
    <lineage>
        <taxon>unclassified sequences</taxon>
        <taxon>metagenomes</taxon>
        <taxon>ecological metagenomes</taxon>
    </lineage>
</organism>
<dbReference type="EMBL" id="MLJW01006334">
    <property type="protein sequence ID" value="OIQ66831.1"/>
    <property type="molecule type" value="Genomic_DNA"/>
</dbReference>
<dbReference type="AlphaFoldDB" id="A0A1J5PG89"/>
<comment type="caution">
    <text evidence="1">The sequence shown here is derived from an EMBL/GenBank/DDBJ whole genome shotgun (WGS) entry which is preliminary data.</text>
</comment>
<dbReference type="Pfam" id="PF11278">
    <property type="entry name" value="DUF3079"/>
    <property type="match status" value="1"/>
</dbReference>
<evidence type="ECO:0008006" key="2">
    <source>
        <dbReference type="Google" id="ProtNLM"/>
    </source>
</evidence>
<gene>
    <name evidence="1" type="ORF">GALL_515970</name>
</gene>
<proteinExistence type="predicted"/>
<sequence length="93" mass="10176">MSQKKFPIHPANPERLCWGCDKYCAANDMMCGNGSDRTQHPYELFGEDWQSWGDEGSCDLSPPRVGPSTGGCANASAAEITTELTQGLRPQLR</sequence>
<protein>
    <recommendedName>
        <fullName evidence="2">DUF3079 domain-containing protein</fullName>
    </recommendedName>
</protein>
<accession>A0A1J5PG89</accession>
<evidence type="ECO:0000313" key="1">
    <source>
        <dbReference type="EMBL" id="OIQ66831.1"/>
    </source>
</evidence>
<dbReference type="InterPro" id="IPR021430">
    <property type="entry name" value="DUF3079"/>
</dbReference>
<reference evidence="1" key="1">
    <citation type="submission" date="2016-10" db="EMBL/GenBank/DDBJ databases">
        <title>Sequence of Gallionella enrichment culture.</title>
        <authorList>
            <person name="Poehlein A."/>
            <person name="Muehling M."/>
            <person name="Daniel R."/>
        </authorList>
    </citation>
    <scope>NUCLEOTIDE SEQUENCE</scope>
</reference>
<name>A0A1J5PG89_9ZZZZ</name>